<dbReference type="PROSITE" id="PS51257">
    <property type="entry name" value="PROKAR_LIPOPROTEIN"/>
    <property type="match status" value="1"/>
</dbReference>
<evidence type="ECO:0000259" key="2">
    <source>
        <dbReference type="PROSITE" id="PS50234"/>
    </source>
</evidence>
<evidence type="ECO:0000313" key="4">
    <source>
        <dbReference type="Proteomes" id="UP000655420"/>
    </source>
</evidence>
<feature type="domain" description="VWFA" evidence="2">
    <location>
        <begin position="32"/>
        <end position="224"/>
    </location>
</feature>
<gene>
    <name evidence="3" type="ORF">H0I76_15800</name>
</gene>
<dbReference type="EMBL" id="JAEHHL010000009">
    <property type="protein sequence ID" value="MBK0400662.1"/>
    <property type="molecule type" value="Genomic_DNA"/>
</dbReference>
<dbReference type="Gene3D" id="3.40.50.410">
    <property type="entry name" value="von Willebrand factor, type A domain"/>
    <property type="match status" value="1"/>
</dbReference>
<proteinExistence type="predicted"/>
<dbReference type="Pfam" id="PF06707">
    <property type="entry name" value="DUF1194"/>
    <property type="match status" value="1"/>
</dbReference>
<dbReference type="RefSeq" id="WP_200611824.1">
    <property type="nucleotide sequence ID" value="NZ_JAEHHL010000009.1"/>
</dbReference>
<comment type="caution">
    <text evidence="3">The sequence shown here is derived from an EMBL/GenBank/DDBJ whole genome shotgun (WGS) entry which is preliminary data.</text>
</comment>
<dbReference type="AlphaFoldDB" id="A0A8J7SHC2"/>
<dbReference type="PROSITE" id="PS50234">
    <property type="entry name" value="VWFA"/>
    <property type="match status" value="1"/>
</dbReference>
<accession>A0A8J7SHC2</accession>
<dbReference type="InterPro" id="IPR010607">
    <property type="entry name" value="DUF1194"/>
</dbReference>
<reference evidence="3" key="1">
    <citation type="submission" date="2020-12" db="EMBL/GenBank/DDBJ databases">
        <title>Bacterial taxonomy.</title>
        <authorList>
            <person name="Pan X."/>
        </authorList>
    </citation>
    <scope>NUCLEOTIDE SEQUENCE</scope>
    <source>
        <strain evidence="3">M0105</strain>
    </source>
</reference>
<evidence type="ECO:0000313" key="3">
    <source>
        <dbReference type="EMBL" id="MBK0400662.1"/>
    </source>
</evidence>
<keyword evidence="1" id="KW-0732">Signal</keyword>
<feature type="chain" id="PRO_5035157334" evidence="1">
    <location>
        <begin position="29"/>
        <end position="236"/>
    </location>
</feature>
<evidence type="ECO:0000256" key="1">
    <source>
        <dbReference type="SAM" id="SignalP"/>
    </source>
</evidence>
<name>A0A8J7SHC2_9RHOB</name>
<dbReference type="SUPFAM" id="SSF53300">
    <property type="entry name" value="vWA-like"/>
    <property type="match status" value="1"/>
</dbReference>
<keyword evidence="4" id="KW-1185">Reference proteome</keyword>
<dbReference type="InterPro" id="IPR002035">
    <property type="entry name" value="VWF_A"/>
</dbReference>
<protein>
    <submittedName>
        <fullName evidence="3">DUF1194 domain-containing protein</fullName>
    </submittedName>
</protein>
<feature type="signal peptide" evidence="1">
    <location>
        <begin position="1"/>
        <end position="28"/>
    </location>
</feature>
<dbReference type="Proteomes" id="UP000655420">
    <property type="component" value="Unassembled WGS sequence"/>
</dbReference>
<sequence>MTRARRGRGILALAAAAGLGLAPGAAMACGLQLILAVDVSGSVDENEFAIQMGGLADAFASESVGAAIAAVEGGVLVTLTQWSGVSRQSQMIGWHRLTDAASAQEFAAAIRTTGRAWRNFSTAIGEAVAHAHAIGGEAPDACGRRVIDISGDGTSNEGRAPEAASHSAASAGYTINALVIRGADPDPLEEYMTRVIAGPGAFVEVAEGFDDYPEAILRKLLREIEQPMIVSERAGE</sequence>
<organism evidence="3 4">
    <name type="scientific">Thermohalobaculum xanthum</name>
    <dbReference type="NCBI Taxonomy" id="2753746"/>
    <lineage>
        <taxon>Bacteria</taxon>
        <taxon>Pseudomonadati</taxon>
        <taxon>Pseudomonadota</taxon>
        <taxon>Alphaproteobacteria</taxon>
        <taxon>Rhodobacterales</taxon>
        <taxon>Paracoccaceae</taxon>
        <taxon>Thermohalobaculum</taxon>
    </lineage>
</organism>
<dbReference type="InterPro" id="IPR036465">
    <property type="entry name" value="vWFA_dom_sf"/>
</dbReference>